<organism evidence="1 2">
    <name type="scientific">Aspergillus tubingensis (strain CBS 134.48)</name>
    <dbReference type="NCBI Taxonomy" id="767770"/>
    <lineage>
        <taxon>Eukaryota</taxon>
        <taxon>Fungi</taxon>
        <taxon>Dikarya</taxon>
        <taxon>Ascomycota</taxon>
        <taxon>Pezizomycotina</taxon>
        <taxon>Eurotiomycetes</taxon>
        <taxon>Eurotiomycetidae</taxon>
        <taxon>Eurotiales</taxon>
        <taxon>Aspergillaceae</taxon>
        <taxon>Aspergillus</taxon>
        <taxon>Aspergillus subgen. Circumdati</taxon>
    </lineage>
</organism>
<dbReference type="VEuPathDB" id="FungiDB:ASPTUDRAFT_44171"/>
<dbReference type="InterPro" id="IPR011009">
    <property type="entry name" value="Kinase-like_dom_sf"/>
</dbReference>
<evidence type="ECO:0000313" key="2">
    <source>
        <dbReference type="Proteomes" id="UP000184304"/>
    </source>
</evidence>
<dbReference type="AlphaFoldDB" id="A0A1L9N0V0"/>
<protein>
    <recommendedName>
        <fullName evidence="3">Protein kinase domain-containing protein</fullName>
    </recommendedName>
</protein>
<reference evidence="2" key="1">
    <citation type="journal article" date="2017" name="Genome Biol.">
        <title>Comparative genomics reveals high biological diversity and specific adaptations in the industrially and medically important fungal genus Aspergillus.</title>
        <authorList>
            <person name="de Vries R.P."/>
            <person name="Riley R."/>
            <person name="Wiebenga A."/>
            <person name="Aguilar-Osorio G."/>
            <person name="Amillis S."/>
            <person name="Uchima C.A."/>
            <person name="Anderluh G."/>
            <person name="Asadollahi M."/>
            <person name="Askin M."/>
            <person name="Barry K."/>
            <person name="Battaglia E."/>
            <person name="Bayram O."/>
            <person name="Benocci T."/>
            <person name="Braus-Stromeyer S.A."/>
            <person name="Caldana C."/>
            <person name="Canovas D."/>
            <person name="Cerqueira G.C."/>
            <person name="Chen F."/>
            <person name="Chen W."/>
            <person name="Choi C."/>
            <person name="Clum A."/>
            <person name="Dos Santos R.A."/>
            <person name="Damasio A.R."/>
            <person name="Diallinas G."/>
            <person name="Emri T."/>
            <person name="Fekete E."/>
            <person name="Flipphi M."/>
            <person name="Freyberg S."/>
            <person name="Gallo A."/>
            <person name="Gournas C."/>
            <person name="Habgood R."/>
            <person name="Hainaut M."/>
            <person name="Harispe M.L."/>
            <person name="Henrissat B."/>
            <person name="Hilden K.S."/>
            <person name="Hope R."/>
            <person name="Hossain A."/>
            <person name="Karabika E."/>
            <person name="Karaffa L."/>
            <person name="Karanyi Z."/>
            <person name="Krasevec N."/>
            <person name="Kuo A."/>
            <person name="Kusch H."/>
            <person name="LaButti K."/>
            <person name="Lagendijk E.L."/>
            <person name="Lapidus A."/>
            <person name="Levasseur A."/>
            <person name="Lindquist E."/>
            <person name="Lipzen A."/>
            <person name="Logrieco A.F."/>
            <person name="MacCabe A."/>
            <person name="Maekelae M.R."/>
            <person name="Malavazi I."/>
            <person name="Melin P."/>
            <person name="Meyer V."/>
            <person name="Mielnichuk N."/>
            <person name="Miskei M."/>
            <person name="Molnar A.P."/>
            <person name="Mule G."/>
            <person name="Ngan C.Y."/>
            <person name="Orejas M."/>
            <person name="Orosz E."/>
            <person name="Ouedraogo J.P."/>
            <person name="Overkamp K.M."/>
            <person name="Park H.-S."/>
            <person name="Perrone G."/>
            <person name="Piumi F."/>
            <person name="Punt P.J."/>
            <person name="Ram A.F."/>
            <person name="Ramon A."/>
            <person name="Rauscher S."/>
            <person name="Record E."/>
            <person name="Riano-Pachon D.M."/>
            <person name="Robert V."/>
            <person name="Roehrig J."/>
            <person name="Ruller R."/>
            <person name="Salamov A."/>
            <person name="Salih N.S."/>
            <person name="Samson R.A."/>
            <person name="Sandor E."/>
            <person name="Sanguinetti M."/>
            <person name="Schuetze T."/>
            <person name="Sepcic K."/>
            <person name="Shelest E."/>
            <person name="Sherlock G."/>
            <person name="Sophianopoulou V."/>
            <person name="Squina F.M."/>
            <person name="Sun H."/>
            <person name="Susca A."/>
            <person name="Todd R.B."/>
            <person name="Tsang A."/>
            <person name="Unkles S.E."/>
            <person name="van de Wiele N."/>
            <person name="van Rossen-Uffink D."/>
            <person name="Oliveira J.V."/>
            <person name="Vesth T.C."/>
            <person name="Visser J."/>
            <person name="Yu J.-H."/>
            <person name="Zhou M."/>
            <person name="Andersen M.R."/>
            <person name="Archer D.B."/>
            <person name="Baker S.E."/>
            <person name="Benoit I."/>
            <person name="Brakhage A.A."/>
            <person name="Braus G.H."/>
            <person name="Fischer R."/>
            <person name="Frisvad J.C."/>
            <person name="Goldman G.H."/>
            <person name="Houbraken J."/>
            <person name="Oakley B."/>
            <person name="Pocsi I."/>
            <person name="Scazzocchio C."/>
            <person name="Seiboth B."/>
            <person name="vanKuyk P.A."/>
            <person name="Wortman J."/>
            <person name="Dyer P.S."/>
            <person name="Grigoriev I.V."/>
        </authorList>
    </citation>
    <scope>NUCLEOTIDE SEQUENCE [LARGE SCALE GENOMIC DNA]</scope>
    <source>
        <strain evidence="2">CBS 134.48</strain>
    </source>
</reference>
<gene>
    <name evidence="1" type="ORF">ASPTUDRAFT_44171</name>
</gene>
<dbReference type="OrthoDB" id="4185642at2759"/>
<name>A0A1L9N0V0_ASPTC</name>
<dbReference type="Proteomes" id="UP000184304">
    <property type="component" value="Unassembled WGS sequence"/>
</dbReference>
<accession>A0A1L9N0V0</accession>
<evidence type="ECO:0000313" key="1">
    <source>
        <dbReference type="EMBL" id="OJI82870.1"/>
    </source>
</evidence>
<proteinExistence type="predicted"/>
<sequence>MSTELTITPSDITFLSTLQESKNSVVFKVLYQKKPCVLKVYHDRGPSEHDPPNREVNLFIAESTAYQRLQSKGFCSRGVIPDFYETIRNIQPARWPNLSMFLDVKLPPNAILIEYIPNMQAIGLENYSEQRMTKFRQILDDIHEVNVLHGDPMPRNMMVSVSGNEDRVLWVDFDSVQTFPGDGSHSRQKDWVEMEDELLDYFIVALGEDYRDGKLSRTVSYYYDYFPL</sequence>
<dbReference type="EMBL" id="KV878204">
    <property type="protein sequence ID" value="OJI82870.1"/>
    <property type="molecule type" value="Genomic_DNA"/>
</dbReference>
<keyword evidence="2" id="KW-1185">Reference proteome</keyword>
<dbReference type="SUPFAM" id="SSF56112">
    <property type="entry name" value="Protein kinase-like (PK-like)"/>
    <property type="match status" value="1"/>
</dbReference>
<evidence type="ECO:0008006" key="3">
    <source>
        <dbReference type="Google" id="ProtNLM"/>
    </source>
</evidence>
<dbReference type="STRING" id="767770.A0A1L9N0V0"/>
<dbReference type="OMA" id="PSEHDPP"/>
<dbReference type="Gene3D" id="1.10.510.10">
    <property type="entry name" value="Transferase(Phosphotransferase) domain 1"/>
    <property type="match status" value="1"/>
</dbReference>